<evidence type="ECO:0000256" key="1">
    <source>
        <dbReference type="ARBA" id="ARBA00004123"/>
    </source>
</evidence>
<feature type="domain" description="Xylanolytic transcriptional activator regulatory" evidence="4">
    <location>
        <begin position="309"/>
        <end position="381"/>
    </location>
</feature>
<keyword evidence="2" id="KW-0539">Nucleus</keyword>
<dbReference type="InterPro" id="IPR050613">
    <property type="entry name" value="Sec_Metabolite_Reg"/>
</dbReference>
<dbReference type="InterPro" id="IPR007219">
    <property type="entry name" value="XnlR_reg_dom"/>
</dbReference>
<sequence>MTKPAGTPRKQPEPRRRVKPKYSETRQSQSHGSPTLHLSPTLRNDLGGGNIPSPHAGSIWPTPSESSAARTTQSASESARSFYLGSTSYASVFAEEHPIPDSLWDQPTKDMSATPSVNSRTTGSRHCQMGVAISIVSKLAPFSLFDDLVKMYFEQNRASVFVGTLIIPALPQLSIDLEQLSSQSGNDSCAAYVNMTRNTIAPLKVSATMAAADFHTLFTGQNLRWETLGLVMSISGSIAQFTPPDDPIFALPNGERIDKEAFIEDLIHACNDCISLCQVHGAVNDIMIWMMYSNLLVMSAFYGDNYHGVWRRMGDCISALYAAGIHCEENSVEPLFLREARRRIYSSIYRCDKTLATFYGRPPMMSNKYSDRPQPLDLNDDILATSDQERIERALSKLDSAGWDTEGNIWPVSWVKMRGHISEFKEGFLEQSLAGNKDGDIADKLQKVFTDCRLWWESVPTHLRYDLYDEDVAWSTLKPGIALRMVTGYLDYLHLEFQMQRILRRQTQTAVPALLEISMKLLSTVLVFNKQRNQTYHIQRHYPWIILFYCLPSAGVLALELRRCTLENVPLPSTVSRADLIRNLSVLISCLESVILPGDGNHRLCSELNKMLALVLDEVLNYQPTADPKVSSQGSGLDGLGTGFFDMPGFDGEPIPTESEDFLNWLDNANWNNTYLF</sequence>
<keyword evidence="6" id="KW-1185">Reference proteome</keyword>
<dbReference type="SMART" id="SM00906">
    <property type="entry name" value="Fungal_trans"/>
    <property type="match status" value="1"/>
</dbReference>
<feature type="compositionally biased region" description="Polar residues" evidence="3">
    <location>
        <begin position="109"/>
        <end position="123"/>
    </location>
</feature>
<evidence type="ECO:0000313" key="6">
    <source>
        <dbReference type="Proteomes" id="UP000799428"/>
    </source>
</evidence>
<protein>
    <recommendedName>
        <fullName evidence="4">Xylanolytic transcriptional activator regulatory domain-containing protein</fullName>
    </recommendedName>
</protein>
<dbReference type="Proteomes" id="UP000799428">
    <property type="component" value="Unassembled WGS sequence"/>
</dbReference>
<gene>
    <name evidence="5" type="ORF">K504DRAFT_466815</name>
</gene>
<dbReference type="GO" id="GO:0003677">
    <property type="term" value="F:DNA binding"/>
    <property type="evidence" value="ECO:0007669"/>
    <property type="project" value="InterPro"/>
</dbReference>
<feature type="compositionally biased region" description="Polar residues" evidence="3">
    <location>
        <begin position="61"/>
        <end position="73"/>
    </location>
</feature>
<dbReference type="PANTHER" id="PTHR31001:SF40">
    <property type="entry name" value="ZN(II)2CYS6 TRANSCRIPTION FACTOR (EUROFUNG)"/>
    <property type="match status" value="1"/>
</dbReference>
<comment type="subcellular location">
    <subcellularLocation>
        <location evidence="1">Nucleus</location>
    </subcellularLocation>
</comment>
<dbReference type="PANTHER" id="PTHR31001">
    <property type="entry name" value="UNCHARACTERIZED TRANSCRIPTIONAL REGULATORY PROTEIN"/>
    <property type="match status" value="1"/>
</dbReference>
<dbReference type="GO" id="GO:0006351">
    <property type="term" value="P:DNA-templated transcription"/>
    <property type="evidence" value="ECO:0007669"/>
    <property type="project" value="InterPro"/>
</dbReference>
<evidence type="ECO:0000259" key="4">
    <source>
        <dbReference type="SMART" id="SM00906"/>
    </source>
</evidence>
<name>A0A6G1KDG9_9PLEO</name>
<feature type="region of interest" description="Disordered" evidence="3">
    <location>
        <begin position="101"/>
        <end position="123"/>
    </location>
</feature>
<dbReference type="AlphaFoldDB" id="A0A6G1KDG9"/>
<evidence type="ECO:0000256" key="2">
    <source>
        <dbReference type="ARBA" id="ARBA00023242"/>
    </source>
</evidence>
<dbReference type="GO" id="GO:0005634">
    <property type="term" value="C:nucleus"/>
    <property type="evidence" value="ECO:0007669"/>
    <property type="project" value="UniProtKB-SubCell"/>
</dbReference>
<dbReference type="Pfam" id="PF04082">
    <property type="entry name" value="Fungal_trans"/>
    <property type="match status" value="1"/>
</dbReference>
<organism evidence="5 6">
    <name type="scientific">Pleomassaria siparia CBS 279.74</name>
    <dbReference type="NCBI Taxonomy" id="1314801"/>
    <lineage>
        <taxon>Eukaryota</taxon>
        <taxon>Fungi</taxon>
        <taxon>Dikarya</taxon>
        <taxon>Ascomycota</taxon>
        <taxon>Pezizomycotina</taxon>
        <taxon>Dothideomycetes</taxon>
        <taxon>Pleosporomycetidae</taxon>
        <taxon>Pleosporales</taxon>
        <taxon>Pleomassariaceae</taxon>
        <taxon>Pleomassaria</taxon>
    </lineage>
</organism>
<dbReference type="GO" id="GO:0008270">
    <property type="term" value="F:zinc ion binding"/>
    <property type="evidence" value="ECO:0007669"/>
    <property type="project" value="InterPro"/>
</dbReference>
<accession>A0A6G1KDG9</accession>
<dbReference type="OrthoDB" id="4898680at2759"/>
<evidence type="ECO:0000256" key="3">
    <source>
        <dbReference type="SAM" id="MobiDB-lite"/>
    </source>
</evidence>
<evidence type="ECO:0000313" key="5">
    <source>
        <dbReference type="EMBL" id="KAF2710407.1"/>
    </source>
</evidence>
<dbReference type="CDD" id="cd12148">
    <property type="entry name" value="fungal_TF_MHR"/>
    <property type="match status" value="1"/>
</dbReference>
<proteinExistence type="predicted"/>
<feature type="region of interest" description="Disordered" evidence="3">
    <location>
        <begin position="1"/>
        <end position="73"/>
    </location>
</feature>
<reference evidence="5" key="1">
    <citation type="journal article" date="2020" name="Stud. Mycol.">
        <title>101 Dothideomycetes genomes: a test case for predicting lifestyles and emergence of pathogens.</title>
        <authorList>
            <person name="Haridas S."/>
            <person name="Albert R."/>
            <person name="Binder M."/>
            <person name="Bloem J."/>
            <person name="Labutti K."/>
            <person name="Salamov A."/>
            <person name="Andreopoulos B."/>
            <person name="Baker S."/>
            <person name="Barry K."/>
            <person name="Bills G."/>
            <person name="Bluhm B."/>
            <person name="Cannon C."/>
            <person name="Castanera R."/>
            <person name="Culley D."/>
            <person name="Daum C."/>
            <person name="Ezra D."/>
            <person name="Gonzalez J."/>
            <person name="Henrissat B."/>
            <person name="Kuo A."/>
            <person name="Liang C."/>
            <person name="Lipzen A."/>
            <person name="Lutzoni F."/>
            <person name="Magnuson J."/>
            <person name="Mondo S."/>
            <person name="Nolan M."/>
            <person name="Ohm R."/>
            <person name="Pangilinan J."/>
            <person name="Park H.-J."/>
            <person name="Ramirez L."/>
            <person name="Alfaro M."/>
            <person name="Sun H."/>
            <person name="Tritt A."/>
            <person name="Yoshinaga Y."/>
            <person name="Zwiers L.-H."/>
            <person name="Turgeon B."/>
            <person name="Goodwin S."/>
            <person name="Spatafora J."/>
            <person name="Crous P."/>
            <person name="Grigoriev I."/>
        </authorList>
    </citation>
    <scope>NUCLEOTIDE SEQUENCE</scope>
    <source>
        <strain evidence="5">CBS 279.74</strain>
    </source>
</reference>
<dbReference type="EMBL" id="MU005769">
    <property type="protein sequence ID" value="KAF2710407.1"/>
    <property type="molecule type" value="Genomic_DNA"/>
</dbReference>
<feature type="compositionally biased region" description="Polar residues" evidence="3">
    <location>
        <begin position="25"/>
        <end position="42"/>
    </location>
</feature>